<gene>
    <name evidence="1" type="ORF">I4F81_010682</name>
</gene>
<comment type="caution">
    <text evidence="1">The sequence shown here is derived from an EMBL/GenBank/DDBJ whole genome shotgun (WGS) entry which is preliminary data.</text>
</comment>
<keyword evidence="2" id="KW-1185">Reference proteome</keyword>
<evidence type="ECO:0000313" key="1">
    <source>
        <dbReference type="EMBL" id="KAK1868188.1"/>
    </source>
</evidence>
<reference evidence="1" key="1">
    <citation type="submission" date="2019-11" db="EMBL/GenBank/DDBJ databases">
        <title>Nori genome reveals adaptations in red seaweeds to the harsh intertidal environment.</title>
        <authorList>
            <person name="Wang D."/>
            <person name="Mao Y."/>
        </authorList>
    </citation>
    <scope>NUCLEOTIDE SEQUENCE</scope>
    <source>
        <tissue evidence="1">Gametophyte</tissue>
    </source>
</reference>
<sequence>MPVPLTARVPLTPLWLPPPPTNMEQSGWVQVLVAAAAAYFFGRFQSRAVGPPPLAPGSADSAAGGRRGAPPSPPPGDFKLALCVRTDLGMRKGKMAAQAGHAAVGAYAALVDAGDAAGWGAAWRRRGEAKIALAVGSEGEIRTLEAAGKRAGVGVYVVVDAGRTQIAAGSVTVLAVGPAPVEMVNKVTGHLKLL</sequence>
<proteinExistence type="predicted"/>
<accession>A0ACC3CEE2</accession>
<dbReference type="EMBL" id="CM020620">
    <property type="protein sequence ID" value="KAK1868188.1"/>
    <property type="molecule type" value="Genomic_DNA"/>
</dbReference>
<evidence type="ECO:0000313" key="2">
    <source>
        <dbReference type="Proteomes" id="UP000798662"/>
    </source>
</evidence>
<dbReference type="Proteomes" id="UP000798662">
    <property type="component" value="Chromosome 3"/>
</dbReference>
<protein>
    <submittedName>
        <fullName evidence="1">Uncharacterized protein</fullName>
    </submittedName>
</protein>
<name>A0ACC3CEE2_PYRYE</name>
<organism evidence="1 2">
    <name type="scientific">Pyropia yezoensis</name>
    <name type="common">Susabi-nori</name>
    <name type="synonym">Porphyra yezoensis</name>
    <dbReference type="NCBI Taxonomy" id="2788"/>
    <lineage>
        <taxon>Eukaryota</taxon>
        <taxon>Rhodophyta</taxon>
        <taxon>Bangiophyceae</taxon>
        <taxon>Bangiales</taxon>
        <taxon>Bangiaceae</taxon>
        <taxon>Pyropia</taxon>
    </lineage>
</organism>